<dbReference type="InterPro" id="IPR036101">
    <property type="entry name" value="CarD-like/TRCF_RID_sf"/>
</dbReference>
<evidence type="ECO:0000313" key="11">
    <source>
        <dbReference type="Proteomes" id="UP000703893"/>
    </source>
</evidence>
<dbReference type="GO" id="GO:0003678">
    <property type="term" value="F:DNA helicase activity"/>
    <property type="evidence" value="ECO:0007669"/>
    <property type="project" value="TreeGrafter"/>
</dbReference>
<evidence type="ECO:0000256" key="4">
    <source>
        <dbReference type="ARBA" id="ARBA00022801"/>
    </source>
</evidence>
<dbReference type="Gene3D" id="3.40.50.300">
    <property type="entry name" value="P-loop containing nucleotide triphosphate hydrolases"/>
    <property type="match status" value="2"/>
</dbReference>
<feature type="domain" description="Helicase ATP-binding" evidence="9">
    <location>
        <begin position="628"/>
        <end position="789"/>
    </location>
</feature>
<dbReference type="SMART" id="SM00487">
    <property type="entry name" value="DEXDc"/>
    <property type="match status" value="1"/>
</dbReference>
<reference evidence="10 11" key="1">
    <citation type="submission" date="2019-03" db="EMBL/GenBank/DDBJ databases">
        <title>Lake Tanganyika Metagenome-Assembled Genomes (MAGs).</title>
        <authorList>
            <person name="Tran P."/>
        </authorList>
    </citation>
    <scope>NUCLEOTIDE SEQUENCE [LARGE SCALE GENOMIC DNA]</scope>
    <source>
        <strain evidence="10">K_DeepCast_65m_m2_236</strain>
    </source>
</reference>
<evidence type="ECO:0000313" key="10">
    <source>
        <dbReference type="EMBL" id="MBM3274567.1"/>
    </source>
</evidence>
<keyword evidence="1" id="KW-0963">Cytoplasm</keyword>
<dbReference type="Gene3D" id="2.40.10.170">
    <property type="match status" value="1"/>
</dbReference>
<dbReference type="InterPro" id="IPR014001">
    <property type="entry name" value="Helicase_ATP-bd"/>
</dbReference>
<dbReference type="EMBL" id="VGJX01000253">
    <property type="protein sequence ID" value="MBM3274567.1"/>
    <property type="molecule type" value="Genomic_DNA"/>
</dbReference>
<dbReference type="InterPro" id="IPR047112">
    <property type="entry name" value="RecG/Mfd"/>
</dbReference>
<keyword evidence="8" id="KW-0234">DNA repair</keyword>
<dbReference type="Pfam" id="PF17757">
    <property type="entry name" value="UvrB_inter"/>
    <property type="match status" value="1"/>
</dbReference>
<dbReference type="InterPro" id="IPR003711">
    <property type="entry name" value="CarD-like/TRCF_RID"/>
</dbReference>
<keyword evidence="2" id="KW-0547">Nucleotide-binding</keyword>
<dbReference type="SMART" id="SM01058">
    <property type="entry name" value="CarD_TRCF"/>
    <property type="match status" value="1"/>
</dbReference>
<dbReference type="SUPFAM" id="SSF141259">
    <property type="entry name" value="CarD-like"/>
    <property type="match status" value="1"/>
</dbReference>
<dbReference type="Gene3D" id="3.40.50.11180">
    <property type="match status" value="1"/>
</dbReference>
<feature type="non-terminal residue" evidence="10">
    <location>
        <position position="849"/>
    </location>
</feature>
<gene>
    <name evidence="10" type="ORF">FJZ00_05420</name>
</gene>
<dbReference type="PANTHER" id="PTHR47964">
    <property type="entry name" value="ATP-DEPENDENT DNA HELICASE HOMOLOG RECG, CHLOROPLASTIC"/>
    <property type="match status" value="1"/>
</dbReference>
<proteinExistence type="predicted"/>
<dbReference type="Proteomes" id="UP000703893">
    <property type="component" value="Unassembled WGS sequence"/>
</dbReference>
<evidence type="ECO:0000256" key="5">
    <source>
        <dbReference type="ARBA" id="ARBA00022806"/>
    </source>
</evidence>
<protein>
    <submittedName>
        <fullName evidence="10">DEAD/DEAH box helicase</fullName>
    </submittedName>
</protein>
<keyword evidence="4" id="KW-0378">Hydrolase</keyword>
<dbReference type="GO" id="GO:0003677">
    <property type="term" value="F:DNA binding"/>
    <property type="evidence" value="ECO:0007669"/>
    <property type="project" value="UniProtKB-KW"/>
</dbReference>
<accession>A0A937X4D6</accession>
<keyword evidence="3" id="KW-0227">DNA damage</keyword>
<dbReference type="GO" id="GO:0005524">
    <property type="term" value="F:ATP binding"/>
    <property type="evidence" value="ECO:0007669"/>
    <property type="project" value="UniProtKB-KW"/>
</dbReference>
<dbReference type="GO" id="GO:0006281">
    <property type="term" value="P:DNA repair"/>
    <property type="evidence" value="ECO:0007669"/>
    <property type="project" value="UniProtKB-KW"/>
</dbReference>
<dbReference type="InterPro" id="IPR011545">
    <property type="entry name" value="DEAD/DEAH_box_helicase_dom"/>
</dbReference>
<dbReference type="GO" id="GO:0016787">
    <property type="term" value="F:hydrolase activity"/>
    <property type="evidence" value="ECO:0007669"/>
    <property type="project" value="UniProtKB-KW"/>
</dbReference>
<evidence type="ECO:0000256" key="8">
    <source>
        <dbReference type="ARBA" id="ARBA00023204"/>
    </source>
</evidence>
<keyword evidence="7" id="KW-0238">DNA-binding</keyword>
<dbReference type="InterPro" id="IPR041471">
    <property type="entry name" value="UvrB_inter"/>
</dbReference>
<evidence type="ECO:0000256" key="6">
    <source>
        <dbReference type="ARBA" id="ARBA00022840"/>
    </source>
</evidence>
<evidence type="ECO:0000256" key="7">
    <source>
        <dbReference type="ARBA" id="ARBA00023125"/>
    </source>
</evidence>
<evidence type="ECO:0000256" key="1">
    <source>
        <dbReference type="ARBA" id="ARBA00022490"/>
    </source>
</evidence>
<evidence type="ECO:0000256" key="3">
    <source>
        <dbReference type="ARBA" id="ARBA00022763"/>
    </source>
</evidence>
<dbReference type="PROSITE" id="PS51192">
    <property type="entry name" value="HELICASE_ATP_BIND_1"/>
    <property type="match status" value="1"/>
</dbReference>
<evidence type="ECO:0000256" key="2">
    <source>
        <dbReference type="ARBA" id="ARBA00022741"/>
    </source>
</evidence>
<keyword evidence="6" id="KW-0067">ATP-binding</keyword>
<dbReference type="InterPro" id="IPR027417">
    <property type="entry name" value="P-loop_NTPase"/>
</dbReference>
<organism evidence="10 11">
    <name type="scientific">Candidatus Tanganyikabacteria bacterium</name>
    <dbReference type="NCBI Taxonomy" id="2961651"/>
    <lineage>
        <taxon>Bacteria</taxon>
        <taxon>Bacillati</taxon>
        <taxon>Candidatus Sericytochromatia</taxon>
        <taxon>Candidatus Tanganyikabacteria</taxon>
    </lineage>
</organism>
<evidence type="ECO:0000259" key="9">
    <source>
        <dbReference type="PROSITE" id="PS51192"/>
    </source>
</evidence>
<dbReference type="Pfam" id="PF02559">
    <property type="entry name" value="CarD_TRCF_RID"/>
    <property type="match status" value="1"/>
</dbReference>
<sequence length="849" mass="94086">MPALADIVPYLSRNPRFAEVLAAKRARLTGLSPVAALVAAAALPDPWLLVMPDAAAARKAALDLGAFGPDVAYFPPIEVSAYHAVSPEPELVHQRQEVLAGLASGKITRVVTTASALAGRVPSPLAWRAATLRLRPGDVVEPTTLAQELVKLGLKPAAAVSERRDFSRRGGILDFWPPQASEPMRVEWFGDNVESIRTFDPYSQRSLESVLECEVWPSREIILPAEDWANAESRVQEALDEQAWKFRGAGHRTEADRLSSVVADHLGKFKQFQPFEGCEVYASFFHGLSLLFDHLPQATRILRYDPEGGMGRLKDYLIVQEEERVRKRRAGLLLESPVALVATVQEVEEALESRTIVDMRPGDPEGDDLFWWAPPVQAMPNQFADFSRKLADRSRSGDRVVVASSQPQRVFALLDEYGCHATFGARLPLPGGAAYGGVWIFREALDGGFEWPSLGLAVYSDHEIFGWHKKAAKVKKIPFAGTPIASVTELTVGVHVVHAKHGIGVYQGLARLVIDNQEKEYLQVKYLGDDRLYVPVDQIGLLHRYRGGQEVAPRLSKMGGAEWESVKKRVRKSIQQLAEDLIAIYAKRKALPGHGFPSDADWQRELEDGFPYTETVDQLRAIEETKADMEESRPMDRLICGDVGFGKTEVAIRATFKAVLGGKQAAVLAPTTLLAHQHFQVFRERYSPYPVKIALLSRFRTAAQIKESLRQIALGEVDVVVGTHRVLSKDVLFKDLGLIVVDEEHRFGVGHKERLKAMKNQVDVLSMSATPIPRTLYLALSGARDMSLITTPPANRMPVKTSVGPWDPEVARTAILRELERGGQVFFLHNRVEDLESYAATVKQLVPHA</sequence>
<keyword evidence="5 10" id="KW-0347">Helicase</keyword>
<comment type="caution">
    <text evidence="10">The sequence shown here is derived from an EMBL/GenBank/DDBJ whole genome shotgun (WGS) entry which is preliminary data.</text>
</comment>
<dbReference type="Gene3D" id="3.30.2060.10">
    <property type="entry name" value="Penicillin-binding protein 1b domain"/>
    <property type="match status" value="1"/>
</dbReference>
<dbReference type="AlphaFoldDB" id="A0A937X4D6"/>
<dbReference type="SUPFAM" id="SSF52540">
    <property type="entry name" value="P-loop containing nucleoside triphosphate hydrolases"/>
    <property type="match status" value="2"/>
</dbReference>
<dbReference type="CDD" id="cd17991">
    <property type="entry name" value="DEXHc_TRCF"/>
    <property type="match status" value="1"/>
</dbReference>
<dbReference type="Pfam" id="PF00270">
    <property type="entry name" value="DEAD"/>
    <property type="match status" value="1"/>
</dbReference>
<dbReference type="PANTHER" id="PTHR47964:SF1">
    <property type="entry name" value="ATP-DEPENDENT DNA HELICASE HOMOLOG RECG, CHLOROPLASTIC"/>
    <property type="match status" value="1"/>
</dbReference>
<name>A0A937X4D6_9BACT</name>